<feature type="domain" description="Peptidase A1" evidence="6">
    <location>
        <begin position="78"/>
        <end position="390"/>
    </location>
</feature>
<sequence length="434" mass="45854">MRHSYATVLLLAARSLAAPADEAKESATGPDAPAGVLRLPLVPITIEPRPAGVSRPARHAQADLGVFGYSGRHPLPGFGVILGIGTPPQEVVAETDTGSDALWVPDVRAGRTRVEPVSVFFDRSRSTSIRDLHMKDGRRYTHEVAEFDVMADVVSIGGRPLGEIYFGVCNVDKPPTSLGRHVGILGLAPGKNKDQFIIQKMLDQNIVDDGSFSMGVDEQGEGAIIFGGYDTRRFSGPLEKFPLHSTSRVKYIVNMKSVTLSDSTTANQVMADQGLTIGLDSGCPGLAVKKPIFTKIQKALAATFTHGVLAVNCDKLQSTNVTLAMSDNVSVTMPLKDFELDLPELATGGNCLAAISLSDDRASADVRIGHHFLRRAHVVYGDKNVHIARGSNCGSNVVAIGGGGIPSGVVGECAEQPLGPISTPPRAPADEPSP</sequence>
<comment type="caution">
    <text evidence="7">The sequence shown here is derived from an EMBL/GenBank/DDBJ whole genome shotgun (WGS) entry which is preliminary data.</text>
</comment>
<dbReference type="GeneID" id="63742572"/>
<keyword evidence="3" id="KW-1015">Disulfide bond</keyword>
<evidence type="ECO:0000256" key="2">
    <source>
        <dbReference type="PIRSR" id="PIRSR601461-1"/>
    </source>
</evidence>
<dbReference type="Gene3D" id="2.40.70.10">
    <property type="entry name" value="Acid Proteases"/>
    <property type="match status" value="2"/>
</dbReference>
<dbReference type="PANTHER" id="PTHR47966">
    <property type="entry name" value="BETA-SITE APP-CLEAVING ENZYME, ISOFORM A-RELATED"/>
    <property type="match status" value="1"/>
</dbReference>
<dbReference type="GO" id="GO:0004190">
    <property type="term" value="F:aspartic-type endopeptidase activity"/>
    <property type="evidence" value="ECO:0007669"/>
    <property type="project" value="InterPro"/>
</dbReference>
<evidence type="ECO:0000313" key="8">
    <source>
        <dbReference type="Proteomes" id="UP000030816"/>
    </source>
</evidence>
<dbReference type="GO" id="GO:0000324">
    <property type="term" value="C:fungal-type vacuole"/>
    <property type="evidence" value="ECO:0007669"/>
    <property type="project" value="TreeGrafter"/>
</dbReference>
<dbReference type="InterPro" id="IPR033121">
    <property type="entry name" value="PEPTIDASE_A1"/>
</dbReference>
<evidence type="ECO:0000313" key="7">
    <source>
        <dbReference type="EMBL" id="KHN94043.1"/>
    </source>
</evidence>
<evidence type="ECO:0000256" key="4">
    <source>
        <dbReference type="SAM" id="MobiDB-lite"/>
    </source>
</evidence>
<dbReference type="InterPro" id="IPR034164">
    <property type="entry name" value="Pepsin-like_dom"/>
</dbReference>
<evidence type="ECO:0000256" key="1">
    <source>
        <dbReference type="ARBA" id="ARBA00007447"/>
    </source>
</evidence>
<evidence type="ECO:0000256" key="3">
    <source>
        <dbReference type="PIRSR" id="PIRSR601461-2"/>
    </source>
</evidence>
<dbReference type="InterPro" id="IPR001461">
    <property type="entry name" value="Aspartic_peptidase_A1"/>
</dbReference>
<evidence type="ECO:0000259" key="6">
    <source>
        <dbReference type="PROSITE" id="PS51767"/>
    </source>
</evidence>
<dbReference type="OrthoDB" id="4074350at2759"/>
<feature type="active site" evidence="2">
    <location>
        <position position="280"/>
    </location>
</feature>
<feature type="region of interest" description="Disordered" evidence="4">
    <location>
        <begin position="415"/>
        <end position="434"/>
    </location>
</feature>
<dbReference type="Pfam" id="PF00026">
    <property type="entry name" value="Asp"/>
    <property type="match status" value="1"/>
</dbReference>
<proteinExistence type="inferred from homology"/>
<dbReference type="EMBL" id="AZHE01000043">
    <property type="protein sequence ID" value="KHN94043.1"/>
    <property type="molecule type" value="Genomic_DNA"/>
</dbReference>
<dbReference type="PRINTS" id="PR00792">
    <property type="entry name" value="PEPSIN"/>
</dbReference>
<dbReference type="CDD" id="cd05471">
    <property type="entry name" value="pepsin_like"/>
    <property type="match status" value="1"/>
</dbReference>
<dbReference type="GO" id="GO:0006508">
    <property type="term" value="P:proteolysis"/>
    <property type="evidence" value="ECO:0007669"/>
    <property type="project" value="InterPro"/>
</dbReference>
<feature type="signal peptide" evidence="5">
    <location>
        <begin position="1"/>
        <end position="17"/>
    </location>
</feature>
<dbReference type="AlphaFoldDB" id="A0A0B2WJE3"/>
<dbReference type="Proteomes" id="UP000030816">
    <property type="component" value="Unassembled WGS sequence"/>
</dbReference>
<accession>A0A0B2WJE3</accession>
<feature type="active site" evidence="2">
    <location>
        <position position="96"/>
    </location>
</feature>
<evidence type="ECO:0000256" key="5">
    <source>
        <dbReference type="SAM" id="SignalP"/>
    </source>
</evidence>
<keyword evidence="8" id="KW-1185">Reference proteome</keyword>
<name>A0A0B2WJE3_METAS</name>
<protein>
    <submittedName>
        <fullName evidence="7">Peptidase aspartic</fullName>
    </submittedName>
</protein>
<dbReference type="STRING" id="1081103.A0A0B2WJE3"/>
<dbReference type="HOGENOM" id="CLU_030513_0_0_1"/>
<reference evidence="7 8" key="1">
    <citation type="journal article" date="2014" name="Proc. Natl. Acad. Sci. U.S.A.">
        <title>Trajectory and genomic determinants of fungal-pathogen speciation and host adaptation.</title>
        <authorList>
            <person name="Hu X."/>
            <person name="Xiao G."/>
            <person name="Zheng P."/>
            <person name="Shang Y."/>
            <person name="Su Y."/>
            <person name="Zhang X."/>
            <person name="Liu X."/>
            <person name="Zhan S."/>
            <person name="St Leger R.J."/>
            <person name="Wang C."/>
        </authorList>
    </citation>
    <scope>NUCLEOTIDE SEQUENCE [LARGE SCALE GENOMIC DNA]</scope>
    <source>
        <strain evidence="7 8">ARSEF 1941</strain>
    </source>
</reference>
<dbReference type="InterPro" id="IPR021109">
    <property type="entry name" value="Peptidase_aspartic_dom_sf"/>
</dbReference>
<dbReference type="SUPFAM" id="SSF50630">
    <property type="entry name" value="Acid proteases"/>
    <property type="match status" value="1"/>
</dbReference>
<dbReference type="PANTHER" id="PTHR47966:SF51">
    <property type="entry name" value="BETA-SITE APP-CLEAVING ENZYME, ISOFORM A-RELATED"/>
    <property type="match status" value="1"/>
</dbReference>
<comment type="similarity">
    <text evidence="1">Belongs to the peptidase A1 family.</text>
</comment>
<feature type="disulfide bond" evidence="3">
    <location>
        <begin position="313"/>
        <end position="351"/>
    </location>
</feature>
<dbReference type="RefSeq" id="XP_040675109.1">
    <property type="nucleotide sequence ID" value="XM_040826915.1"/>
</dbReference>
<organism evidence="7 8">
    <name type="scientific">Metarhizium album (strain ARSEF 1941)</name>
    <dbReference type="NCBI Taxonomy" id="1081103"/>
    <lineage>
        <taxon>Eukaryota</taxon>
        <taxon>Fungi</taxon>
        <taxon>Dikarya</taxon>
        <taxon>Ascomycota</taxon>
        <taxon>Pezizomycotina</taxon>
        <taxon>Sordariomycetes</taxon>
        <taxon>Hypocreomycetidae</taxon>
        <taxon>Hypocreales</taxon>
        <taxon>Clavicipitaceae</taxon>
        <taxon>Metarhizium</taxon>
    </lineage>
</organism>
<feature type="chain" id="PRO_5002079198" evidence="5">
    <location>
        <begin position="18"/>
        <end position="434"/>
    </location>
</feature>
<keyword evidence="5" id="KW-0732">Signal</keyword>
<gene>
    <name evidence="7" type="ORF">MAM_08117</name>
</gene>
<dbReference type="PROSITE" id="PS51767">
    <property type="entry name" value="PEPTIDASE_A1"/>
    <property type="match status" value="1"/>
</dbReference>